<proteinExistence type="predicted"/>
<dbReference type="Proteomes" id="UP000176294">
    <property type="component" value="Unassembled WGS sequence"/>
</dbReference>
<dbReference type="RefSeq" id="WP_070729166.1">
    <property type="nucleotide sequence ID" value="NZ_MDZB01000129.1"/>
</dbReference>
<dbReference type="OrthoDB" id="887007at2"/>
<gene>
    <name evidence="1" type="ORF">BEN47_17365</name>
</gene>
<evidence type="ECO:0000313" key="1">
    <source>
        <dbReference type="EMBL" id="OGX83618.1"/>
    </source>
</evidence>
<dbReference type="AlphaFoldDB" id="A0A1G1SYB3"/>
<protein>
    <submittedName>
        <fullName evidence="1">Uncharacterized protein</fullName>
    </submittedName>
</protein>
<name>A0A1G1SYB3_9BACT</name>
<organism evidence="1 2">
    <name type="scientific">Hymenobacter lapidarius</name>
    <dbReference type="NCBI Taxonomy" id="1908237"/>
    <lineage>
        <taxon>Bacteria</taxon>
        <taxon>Pseudomonadati</taxon>
        <taxon>Bacteroidota</taxon>
        <taxon>Cytophagia</taxon>
        <taxon>Cytophagales</taxon>
        <taxon>Hymenobacteraceae</taxon>
        <taxon>Hymenobacter</taxon>
    </lineage>
</organism>
<accession>A0A1G1SYB3</accession>
<sequence>MDSNQSQSSQGTSQLDATLNALQGGLANAAGAAGPNIAGWIKTLQGNTQLSGISSELQNLHDALGSGASDTGALAKSLSTLGEHTTKAADSATPDAQAKLRELGQALTSAAGQLRG</sequence>
<comment type="caution">
    <text evidence="1">The sequence shown here is derived from an EMBL/GenBank/DDBJ whole genome shotgun (WGS) entry which is preliminary data.</text>
</comment>
<keyword evidence="2" id="KW-1185">Reference proteome</keyword>
<reference evidence="1 2" key="1">
    <citation type="submission" date="2016-08" db="EMBL/GenBank/DDBJ databases">
        <title>Hymenobacter coccineus sp. nov., Hymenobacter lapidarius sp. nov. and Hymenobacter glacialis sp. nov., isolated from Antarctic soil.</title>
        <authorList>
            <person name="Sedlacek I."/>
            <person name="Kralova S."/>
            <person name="Kyrova K."/>
            <person name="Maslanova I."/>
            <person name="Stankova E."/>
            <person name="Vrbovska V."/>
            <person name="Nemec M."/>
            <person name="Bartak M."/>
            <person name="Svec P."/>
            <person name="Busse H.-J."/>
            <person name="Pantucek R."/>
        </authorList>
    </citation>
    <scope>NUCLEOTIDE SEQUENCE [LARGE SCALE GENOMIC DNA]</scope>
    <source>
        <strain evidence="1 2">CCM 8643</strain>
    </source>
</reference>
<evidence type="ECO:0000313" key="2">
    <source>
        <dbReference type="Proteomes" id="UP000176294"/>
    </source>
</evidence>
<dbReference type="EMBL" id="MDZB01000129">
    <property type="protein sequence ID" value="OGX83618.1"/>
    <property type="molecule type" value="Genomic_DNA"/>
</dbReference>